<sequence>MRPNEPRSPSPQEEGLHSTEQLLPGHSQVQRSPPWQKAYRAASADEKADLAVVGLLAGMLLAGVLIGTLFLPKRSNEPQTEALKAKNKLPSVHTMPKTIATESPTTDSTPNKNEAKIKTDRRDDEQPETTDEETAHQTNDAEETTTPPAEERGESDSEKKSKVHRKRKPT</sequence>
<dbReference type="Proteomes" id="UP000821866">
    <property type="component" value="Chromosome 1"/>
</dbReference>
<evidence type="ECO:0000313" key="3">
    <source>
        <dbReference type="EMBL" id="KAH8041772.1"/>
    </source>
</evidence>
<feature type="compositionally biased region" description="Polar residues" evidence="1">
    <location>
        <begin position="100"/>
        <end position="112"/>
    </location>
</feature>
<evidence type="ECO:0000256" key="2">
    <source>
        <dbReference type="SAM" id="Phobius"/>
    </source>
</evidence>
<feature type="compositionally biased region" description="Basic and acidic residues" evidence="1">
    <location>
        <begin position="113"/>
        <end position="124"/>
    </location>
</feature>
<feature type="compositionally biased region" description="Basic residues" evidence="1">
    <location>
        <begin position="161"/>
        <end position="170"/>
    </location>
</feature>
<comment type="caution">
    <text evidence="3">The sequence shown here is derived from an EMBL/GenBank/DDBJ whole genome shotgun (WGS) entry which is preliminary data.</text>
</comment>
<keyword evidence="2" id="KW-0812">Transmembrane</keyword>
<organism evidence="3 4">
    <name type="scientific">Rhipicephalus microplus</name>
    <name type="common">Cattle tick</name>
    <name type="synonym">Boophilus microplus</name>
    <dbReference type="NCBI Taxonomy" id="6941"/>
    <lineage>
        <taxon>Eukaryota</taxon>
        <taxon>Metazoa</taxon>
        <taxon>Ecdysozoa</taxon>
        <taxon>Arthropoda</taxon>
        <taxon>Chelicerata</taxon>
        <taxon>Arachnida</taxon>
        <taxon>Acari</taxon>
        <taxon>Parasitiformes</taxon>
        <taxon>Ixodida</taxon>
        <taxon>Ixodoidea</taxon>
        <taxon>Ixodidae</taxon>
        <taxon>Rhipicephalinae</taxon>
        <taxon>Rhipicephalus</taxon>
        <taxon>Boophilus</taxon>
    </lineage>
</organism>
<accession>A0A9J6F5F0</accession>
<protein>
    <submittedName>
        <fullName evidence="3">Uncharacterized protein</fullName>
    </submittedName>
</protein>
<evidence type="ECO:0000313" key="4">
    <source>
        <dbReference type="Proteomes" id="UP000821866"/>
    </source>
</evidence>
<feature type="region of interest" description="Disordered" evidence="1">
    <location>
        <begin position="1"/>
        <end position="44"/>
    </location>
</feature>
<dbReference type="EMBL" id="JABSTU010000001">
    <property type="protein sequence ID" value="KAH8041772.1"/>
    <property type="molecule type" value="Genomic_DNA"/>
</dbReference>
<reference evidence="3" key="2">
    <citation type="submission" date="2021-09" db="EMBL/GenBank/DDBJ databases">
        <authorList>
            <person name="Jia N."/>
            <person name="Wang J."/>
            <person name="Shi W."/>
            <person name="Du L."/>
            <person name="Sun Y."/>
            <person name="Zhan W."/>
            <person name="Jiang J."/>
            <person name="Wang Q."/>
            <person name="Zhang B."/>
            <person name="Ji P."/>
            <person name="Sakyi L.B."/>
            <person name="Cui X."/>
            <person name="Yuan T."/>
            <person name="Jiang B."/>
            <person name="Yang W."/>
            <person name="Lam T.T.-Y."/>
            <person name="Chang Q."/>
            <person name="Ding S."/>
            <person name="Wang X."/>
            <person name="Zhu J."/>
            <person name="Ruan X."/>
            <person name="Zhao L."/>
            <person name="Wei J."/>
            <person name="Que T."/>
            <person name="Du C."/>
            <person name="Cheng J."/>
            <person name="Dai P."/>
            <person name="Han X."/>
            <person name="Huang E."/>
            <person name="Gao Y."/>
            <person name="Liu J."/>
            <person name="Shao H."/>
            <person name="Ye R."/>
            <person name="Li L."/>
            <person name="Wei W."/>
            <person name="Wang X."/>
            <person name="Wang C."/>
            <person name="Huo Q."/>
            <person name="Li W."/>
            <person name="Guo W."/>
            <person name="Chen H."/>
            <person name="Chen S."/>
            <person name="Zhou L."/>
            <person name="Zhou L."/>
            <person name="Ni X."/>
            <person name="Tian J."/>
            <person name="Zhou Y."/>
            <person name="Sheng Y."/>
            <person name="Liu T."/>
            <person name="Pan Y."/>
            <person name="Xia L."/>
            <person name="Li J."/>
            <person name="Zhao F."/>
            <person name="Cao W."/>
        </authorList>
    </citation>
    <scope>NUCLEOTIDE SEQUENCE</scope>
    <source>
        <strain evidence="3">Rmic-2018</strain>
        <tissue evidence="3">Larvae</tissue>
    </source>
</reference>
<keyword evidence="2" id="KW-0472">Membrane</keyword>
<proteinExistence type="predicted"/>
<keyword evidence="4" id="KW-1185">Reference proteome</keyword>
<dbReference type="AlphaFoldDB" id="A0A9J6F5F0"/>
<feature type="region of interest" description="Disordered" evidence="1">
    <location>
        <begin position="72"/>
        <end position="170"/>
    </location>
</feature>
<gene>
    <name evidence="3" type="ORF">HPB51_017894</name>
</gene>
<reference evidence="3" key="1">
    <citation type="journal article" date="2020" name="Cell">
        <title>Large-Scale Comparative Analyses of Tick Genomes Elucidate Their Genetic Diversity and Vector Capacities.</title>
        <authorList>
            <consortium name="Tick Genome and Microbiome Consortium (TIGMIC)"/>
            <person name="Jia N."/>
            <person name="Wang J."/>
            <person name="Shi W."/>
            <person name="Du L."/>
            <person name="Sun Y."/>
            <person name="Zhan W."/>
            <person name="Jiang J.F."/>
            <person name="Wang Q."/>
            <person name="Zhang B."/>
            <person name="Ji P."/>
            <person name="Bell-Sakyi L."/>
            <person name="Cui X.M."/>
            <person name="Yuan T.T."/>
            <person name="Jiang B.G."/>
            <person name="Yang W.F."/>
            <person name="Lam T.T."/>
            <person name="Chang Q.C."/>
            <person name="Ding S.J."/>
            <person name="Wang X.J."/>
            <person name="Zhu J.G."/>
            <person name="Ruan X.D."/>
            <person name="Zhao L."/>
            <person name="Wei J.T."/>
            <person name="Ye R.Z."/>
            <person name="Que T.C."/>
            <person name="Du C.H."/>
            <person name="Zhou Y.H."/>
            <person name="Cheng J.X."/>
            <person name="Dai P.F."/>
            <person name="Guo W.B."/>
            <person name="Han X.H."/>
            <person name="Huang E.J."/>
            <person name="Li L.F."/>
            <person name="Wei W."/>
            <person name="Gao Y.C."/>
            <person name="Liu J.Z."/>
            <person name="Shao H.Z."/>
            <person name="Wang X."/>
            <person name="Wang C.C."/>
            <person name="Yang T.C."/>
            <person name="Huo Q.B."/>
            <person name="Li W."/>
            <person name="Chen H.Y."/>
            <person name="Chen S.E."/>
            <person name="Zhou L.G."/>
            <person name="Ni X.B."/>
            <person name="Tian J.H."/>
            <person name="Sheng Y."/>
            <person name="Liu T."/>
            <person name="Pan Y.S."/>
            <person name="Xia L.Y."/>
            <person name="Li J."/>
            <person name="Zhao F."/>
            <person name="Cao W.C."/>
        </authorList>
    </citation>
    <scope>NUCLEOTIDE SEQUENCE</scope>
    <source>
        <strain evidence="3">Rmic-2018</strain>
    </source>
</reference>
<feature type="compositionally biased region" description="Basic and acidic residues" evidence="1">
    <location>
        <begin position="149"/>
        <end position="160"/>
    </location>
</feature>
<feature type="transmembrane region" description="Helical" evidence="2">
    <location>
        <begin position="50"/>
        <end position="71"/>
    </location>
</feature>
<evidence type="ECO:0000256" key="1">
    <source>
        <dbReference type="SAM" id="MobiDB-lite"/>
    </source>
</evidence>
<name>A0A9J6F5F0_RHIMP</name>
<keyword evidence="2" id="KW-1133">Transmembrane helix</keyword>